<reference evidence="2 3" key="1">
    <citation type="submission" date="2018-02" db="EMBL/GenBank/DDBJ databases">
        <title>Genomic Encyclopedia of Archaeal and Bacterial Type Strains, Phase II (KMG-II): from individual species to whole genera.</title>
        <authorList>
            <person name="Goeker M."/>
        </authorList>
    </citation>
    <scope>NUCLEOTIDE SEQUENCE [LARGE SCALE GENOMIC DNA]</scope>
    <source>
        <strain evidence="2 3">DSM 15099</strain>
    </source>
</reference>
<keyword evidence="1" id="KW-0732">Signal</keyword>
<dbReference type="AlphaFoldDB" id="A0A2S6G1F6"/>
<sequence>MMKKKCNAFILLLFTLFLVACNKGAPSEKDIIKDYNYSNFTKATLMESSETNIKAYSLKDGKREYIDEIEDIMDFKYSENILIYLKEKNKNKELPSTNISIIKKDKKIQSLDKYNSYIDLRISKNGNNIAYRAFEEDSLSSAKGVMVYNMATNKESEVSSDILISGNVYDWIDENNIVYYGAMNNSKESAIFLKDTNNNEEKKLLQINDGFIVYLESLDENNIITMKYSKDNYELVLINLKEETYNPFDLKLSKVFYSLKSGEDIYVMGKDESEKDCIYKLQLDRTFKKAVFNFPKNINSSGGMAVDENGNVYFLGYEVNKEKSKVYMIKKEDNSVNLIIDKEKNYHIYQKDK</sequence>
<feature type="signal peptide" evidence="1">
    <location>
        <begin position="1"/>
        <end position="20"/>
    </location>
</feature>
<comment type="caution">
    <text evidence="2">The sequence shown here is derived from an EMBL/GenBank/DDBJ whole genome shotgun (WGS) entry which is preliminary data.</text>
</comment>
<dbReference type="Proteomes" id="UP000239863">
    <property type="component" value="Unassembled WGS sequence"/>
</dbReference>
<dbReference type="SUPFAM" id="SSF69304">
    <property type="entry name" value="Tricorn protease N-terminal domain"/>
    <property type="match status" value="1"/>
</dbReference>
<evidence type="ECO:0008006" key="4">
    <source>
        <dbReference type="Google" id="ProtNLM"/>
    </source>
</evidence>
<organism evidence="2 3">
    <name type="scientific">Clostridium algidicarnis DSM 15099</name>
    <dbReference type="NCBI Taxonomy" id="1121295"/>
    <lineage>
        <taxon>Bacteria</taxon>
        <taxon>Bacillati</taxon>
        <taxon>Bacillota</taxon>
        <taxon>Clostridia</taxon>
        <taxon>Eubacteriales</taxon>
        <taxon>Clostridiaceae</taxon>
        <taxon>Clostridium</taxon>
    </lineage>
</organism>
<evidence type="ECO:0000313" key="2">
    <source>
        <dbReference type="EMBL" id="PPK49764.1"/>
    </source>
</evidence>
<dbReference type="EMBL" id="PTIS01000001">
    <property type="protein sequence ID" value="PPK49764.1"/>
    <property type="molecule type" value="Genomic_DNA"/>
</dbReference>
<feature type="chain" id="PRO_5038903960" description="Lipoprotein" evidence="1">
    <location>
        <begin position="21"/>
        <end position="353"/>
    </location>
</feature>
<evidence type="ECO:0000256" key="1">
    <source>
        <dbReference type="SAM" id="SignalP"/>
    </source>
</evidence>
<accession>A0A2S6G1F6</accession>
<evidence type="ECO:0000313" key="3">
    <source>
        <dbReference type="Proteomes" id="UP000239863"/>
    </source>
</evidence>
<dbReference type="STRING" id="37659.GCA_000703125_02523"/>
<name>A0A2S6G1F6_9CLOT</name>
<dbReference type="PROSITE" id="PS51257">
    <property type="entry name" value="PROKAR_LIPOPROTEIN"/>
    <property type="match status" value="1"/>
</dbReference>
<protein>
    <recommendedName>
        <fullName evidence="4">Lipoprotein</fullName>
    </recommendedName>
</protein>
<gene>
    <name evidence="2" type="ORF">BD821_101430</name>
</gene>
<proteinExistence type="predicted"/>
<dbReference type="OrthoDB" id="1889062at2"/>
<dbReference type="RefSeq" id="WP_146076369.1">
    <property type="nucleotide sequence ID" value="NZ_PTIS01000001.1"/>
</dbReference>